<organism evidence="3 5">
    <name type="scientific">Rotaria socialis</name>
    <dbReference type="NCBI Taxonomy" id="392032"/>
    <lineage>
        <taxon>Eukaryota</taxon>
        <taxon>Metazoa</taxon>
        <taxon>Spiralia</taxon>
        <taxon>Gnathifera</taxon>
        <taxon>Rotifera</taxon>
        <taxon>Eurotatoria</taxon>
        <taxon>Bdelloidea</taxon>
        <taxon>Philodinida</taxon>
        <taxon>Philodinidae</taxon>
        <taxon>Rotaria</taxon>
    </lineage>
</organism>
<dbReference type="Proteomes" id="UP000663825">
    <property type="component" value="Unassembled WGS sequence"/>
</dbReference>
<evidence type="ECO:0000313" key="3">
    <source>
        <dbReference type="EMBL" id="CAF3472533.1"/>
    </source>
</evidence>
<dbReference type="EMBL" id="CAJOBP010003212">
    <property type="protein sequence ID" value="CAF4394556.1"/>
    <property type="molecule type" value="Genomic_DNA"/>
</dbReference>
<dbReference type="InterPro" id="IPR011989">
    <property type="entry name" value="ARM-like"/>
</dbReference>
<proteinExistence type="predicted"/>
<dbReference type="Gene3D" id="1.25.10.10">
    <property type="entry name" value="Leucine-rich Repeat Variant"/>
    <property type="match status" value="1"/>
</dbReference>
<evidence type="ECO:0000256" key="1">
    <source>
        <dbReference type="ARBA" id="ARBA00045876"/>
    </source>
</evidence>
<reference evidence="3" key="1">
    <citation type="submission" date="2021-02" db="EMBL/GenBank/DDBJ databases">
        <authorList>
            <person name="Nowell W R."/>
        </authorList>
    </citation>
    <scope>NUCLEOTIDE SEQUENCE</scope>
</reference>
<dbReference type="PANTHER" id="PTHR12697">
    <property type="entry name" value="PBS LYASE HEAT-LIKE PROTEIN"/>
    <property type="match status" value="1"/>
</dbReference>
<dbReference type="AlphaFoldDB" id="A0A818F9E2"/>
<evidence type="ECO:0000313" key="6">
    <source>
        <dbReference type="Proteomes" id="UP000663873"/>
    </source>
</evidence>
<dbReference type="SUPFAM" id="SSF48371">
    <property type="entry name" value="ARM repeat"/>
    <property type="match status" value="1"/>
</dbReference>
<comment type="function">
    <text evidence="1">Catalyzes the hydroxylation of the N(6)-(4-aminobutyl)-L-lysine intermediate produced by deoxyhypusine synthase/DHPS on a critical lysine of the eukaryotic translation initiation factor 5A/eIF-5A. This is the second step of the post-translational modification of that lysine into an unusual amino acid residue named hypusine. Hypusination is unique to mature eIF-5A factor and is essential for its function.</text>
</comment>
<dbReference type="GO" id="GO:0016491">
    <property type="term" value="F:oxidoreductase activity"/>
    <property type="evidence" value="ECO:0007669"/>
    <property type="project" value="TreeGrafter"/>
</dbReference>
<keyword evidence="6" id="KW-1185">Reference proteome</keyword>
<dbReference type="PROSITE" id="PS50077">
    <property type="entry name" value="HEAT_REPEAT"/>
    <property type="match status" value="1"/>
</dbReference>
<dbReference type="EMBL" id="CAJNXB010006191">
    <property type="protein sequence ID" value="CAF3472533.1"/>
    <property type="molecule type" value="Genomic_DNA"/>
</dbReference>
<dbReference type="InterPro" id="IPR004155">
    <property type="entry name" value="PBS_lyase_HEAT"/>
</dbReference>
<dbReference type="SMART" id="SM00567">
    <property type="entry name" value="EZ_HEAT"/>
    <property type="match status" value="3"/>
</dbReference>
<feature type="repeat" description="HEAT" evidence="2">
    <location>
        <begin position="28"/>
        <end position="66"/>
    </location>
</feature>
<dbReference type="InterPro" id="IPR016024">
    <property type="entry name" value="ARM-type_fold"/>
</dbReference>
<dbReference type="InterPro" id="IPR021133">
    <property type="entry name" value="HEAT_type_2"/>
</dbReference>
<evidence type="ECO:0000256" key="2">
    <source>
        <dbReference type="PROSITE-ProRule" id="PRU00103"/>
    </source>
</evidence>
<gene>
    <name evidence="3" type="ORF">TIS948_LOCUS33453</name>
    <name evidence="4" type="ORF">UJA718_LOCUS18663</name>
</gene>
<name>A0A818F9E2_9BILA</name>
<dbReference type="Pfam" id="PF13646">
    <property type="entry name" value="HEAT_2"/>
    <property type="match status" value="1"/>
</dbReference>
<evidence type="ECO:0000313" key="5">
    <source>
        <dbReference type="Proteomes" id="UP000663825"/>
    </source>
</evidence>
<dbReference type="PANTHER" id="PTHR12697:SF5">
    <property type="entry name" value="DEOXYHYPUSINE HYDROXYLASE"/>
    <property type="match status" value="1"/>
</dbReference>
<dbReference type="Proteomes" id="UP000663873">
    <property type="component" value="Unassembled WGS sequence"/>
</dbReference>
<comment type="caution">
    <text evidence="3">The sequence shown here is derived from an EMBL/GenBank/DDBJ whole genome shotgun (WGS) entry which is preliminary data.</text>
</comment>
<evidence type="ECO:0000313" key="4">
    <source>
        <dbReference type="EMBL" id="CAF4394556.1"/>
    </source>
</evidence>
<accession>A0A818F9E2</accession>
<sequence>MENEDERVRARACQFLGNVGDEAAIDQVITRLVNALDDKDSGVRLSASEALGNLGDILAIKMVINRLINLLWDWDPRVRKNAYEALRNMGEKAATNQIIGDLLDRLDIEKDDIEINFAVNALENALHYWCEIKGTESQMLSKLYAYIRKNRRMTLRTVSPDRFFKMFFETGNESWLPLAFYVSLVHGNAVTTVDNSISMYSSKQSMMVYVPRLELIQKMVETFQNSQHDLEKCFALVSNSEEKTMKF</sequence>
<evidence type="ECO:0008006" key="7">
    <source>
        <dbReference type="Google" id="ProtNLM"/>
    </source>
</evidence>
<protein>
    <recommendedName>
        <fullName evidence="7">HEAT repeat domain-containing protein</fullName>
    </recommendedName>
</protein>
<dbReference type="OrthoDB" id="10052640at2759"/>